<evidence type="ECO:0000256" key="1">
    <source>
        <dbReference type="SAM" id="SignalP"/>
    </source>
</evidence>
<dbReference type="Gene3D" id="1.25.40.10">
    <property type="entry name" value="Tetratricopeptide repeat domain"/>
    <property type="match status" value="1"/>
</dbReference>
<organism evidence="2 3">
    <name type="scientific">Hymenobacter tibetensis</name>
    <dbReference type="NCBI Taxonomy" id="497967"/>
    <lineage>
        <taxon>Bacteria</taxon>
        <taxon>Pseudomonadati</taxon>
        <taxon>Bacteroidota</taxon>
        <taxon>Cytophagia</taxon>
        <taxon>Cytophagales</taxon>
        <taxon>Hymenobacteraceae</taxon>
        <taxon>Hymenobacter</taxon>
    </lineage>
</organism>
<evidence type="ECO:0000313" key="2">
    <source>
        <dbReference type="EMBL" id="UOG77032.1"/>
    </source>
</evidence>
<evidence type="ECO:0008006" key="4">
    <source>
        <dbReference type="Google" id="ProtNLM"/>
    </source>
</evidence>
<dbReference type="Proteomes" id="UP000831113">
    <property type="component" value="Chromosome"/>
</dbReference>
<keyword evidence="1" id="KW-0732">Signal</keyword>
<dbReference type="PROSITE" id="PS51257">
    <property type="entry name" value="PROKAR_LIPOPROTEIN"/>
    <property type="match status" value="1"/>
</dbReference>
<keyword evidence="3" id="KW-1185">Reference proteome</keyword>
<sequence>MKFCRPLLAVLLFSACSSPAPLTLTAPTTKETALVRLTEQLTILGPVLKQTLERSPIRFFVDKPKASKLDPLEEATQALRKSPDALNELAEITPFDPMAMSSQADREFQLAQLKSLLQAHPDLDFGWVWLASSQKDYVQAAASLSKAIALNDQVGFYFRRRALMYVLLHKYPEAVRDSQKAVELYHDRTKVYHELANTYLIMQDDQHYAETSDLYLAELQKSLSIIEKTSNLNGFQQESIRRLREEIGYGYLAKAMHFIERRNKPAIGCIDLAKATMYGVEEAPDLQQKYCR</sequence>
<accession>A0ABY4D3V6</accession>
<dbReference type="InterPro" id="IPR011990">
    <property type="entry name" value="TPR-like_helical_dom_sf"/>
</dbReference>
<proteinExistence type="predicted"/>
<dbReference type="EMBL" id="CP094669">
    <property type="protein sequence ID" value="UOG77032.1"/>
    <property type="molecule type" value="Genomic_DNA"/>
</dbReference>
<gene>
    <name evidence="2" type="ORF">MTX78_10610</name>
</gene>
<protein>
    <recommendedName>
        <fullName evidence="4">Tetratricopeptide repeat protein</fullName>
    </recommendedName>
</protein>
<reference evidence="2 3" key="1">
    <citation type="submission" date="2022-03" db="EMBL/GenBank/DDBJ databases">
        <title>Hymenobactersp. isolated from the air.</title>
        <authorList>
            <person name="Won M."/>
            <person name="Kwon S.-W."/>
        </authorList>
    </citation>
    <scope>NUCLEOTIDE SEQUENCE [LARGE SCALE GENOMIC DNA]</scope>
    <source>
        <strain evidence="2 3">KACC 21982</strain>
    </source>
</reference>
<evidence type="ECO:0000313" key="3">
    <source>
        <dbReference type="Proteomes" id="UP000831113"/>
    </source>
</evidence>
<dbReference type="RefSeq" id="WP_243802454.1">
    <property type="nucleotide sequence ID" value="NZ_CP094669.1"/>
</dbReference>
<name>A0ABY4D3V6_9BACT</name>
<feature type="signal peptide" evidence="1">
    <location>
        <begin position="1"/>
        <end position="22"/>
    </location>
</feature>
<dbReference type="SUPFAM" id="SSF48452">
    <property type="entry name" value="TPR-like"/>
    <property type="match status" value="1"/>
</dbReference>
<feature type="chain" id="PRO_5045188923" description="Tetratricopeptide repeat protein" evidence="1">
    <location>
        <begin position="23"/>
        <end position="292"/>
    </location>
</feature>